<dbReference type="SUPFAM" id="SSF54236">
    <property type="entry name" value="Ubiquitin-like"/>
    <property type="match status" value="1"/>
</dbReference>
<dbReference type="GO" id="GO:0016055">
    <property type="term" value="P:Wnt signaling pathway"/>
    <property type="evidence" value="ECO:0007669"/>
    <property type="project" value="UniProtKB-KW"/>
</dbReference>
<name>A0A1J1IGX5_9DIPT</name>
<evidence type="ECO:0000256" key="3">
    <source>
        <dbReference type="ARBA" id="ARBA00022687"/>
    </source>
</evidence>
<keyword evidence="2" id="KW-0963">Cytoplasm</keyword>
<proteinExistence type="predicted"/>
<evidence type="ECO:0000259" key="7">
    <source>
        <dbReference type="PROSITE" id="PS50841"/>
    </source>
</evidence>
<sequence length="618" mass="69333">MNYNFIPDYDSSKPRPPVPGKEDSRKFKMSDLSQIPDDIRQNIKRSQKDSSFILTPDLFDQMQKDVEQVINATTYPNFLQSDMYLQYVQTFHSAIDRSHNPASISASTTTTNSTTTSSFTFSDASSILLSRSSTLPTLHEEGEALNLEISEGAIGGFNDLNSNRVPTLSSSSSSSKVPMSLTKDALLATQMRRLEMRPPGLRGILYHEAKTANMPNVSYLPVSRRDSELASLSSGRTDSDTMSLSSLSNDGRSQRRYYRHHSSIQRAQIRENVGTNQAITIPRTEQLNLKKAYLSQDQFLEQLLPKLEKLKHDQDLREMMRKNFSEGEQARNHKLFADALSAKLMLGDDKDDQDILDQHVSRVWSDRTPHRSPGNISPCNQFQRRLPHDIAFGSTQSSMRTSKSLPDSNIRKFSKWGSINTDSGISLFSSDTMTMKYKDSMSISSSSSSSATKPQRTQMLPPEIIPSAGYSRMAQQLEDVRRSKGHLQQPPLPQKNVIPPPLPAKNFVQSSSSASSSLLQQNSTTITRAVPSAPEPTTTVIYSFCDGDLPYRTHIPGRQAPTLKQFKELMPKKGNYRFFFKTRCDDEDNPIIQEEICNDSDVLPLFEGKVMATLKLAN</sequence>
<reference evidence="8 9" key="1">
    <citation type="submission" date="2015-04" db="EMBL/GenBank/DDBJ databases">
        <authorList>
            <person name="Syromyatnikov M.Y."/>
            <person name="Popov V.N."/>
        </authorList>
    </citation>
    <scope>NUCLEOTIDE SEQUENCE [LARGE SCALE GENOMIC DNA]</scope>
</reference>
<dbReference type="SMART" id="SM00021">
    <property type="entry name" value="DAX"/>
    <property type="match status" value="1"/>
</dbReference>
<dbReference type="InterPro" id="IPR036305">
    <property type="entry name" value="RGS_sf"/>
</dbReference>
<dbReference type="PROSITE" id="PS50841">
    <property type="entry name" value="DIX"/>
    <property type="match status" value="1"/>
</dbReference>
<organism evidence="8 9">
    <name type="scientific">Clunio marinus</name>
    <dbReference type="NCBI Taxonomy" id="568069"/>
    <lineage>
        <taxon>Eukaryota</taxon>
        <taxon>Metazoa</taxon>
        <taxon>Ecdysozoa</taxon>
        <taxon>Arthropoda</taxon>
        <taxon>Hexapoda</taxon>
        <taxon>Insecta</taxon>
        <taxon>Pterygota</taxon>
        <taxon>Neoptera</taxon>
        <taxon>Endopterygota</taxon>
        <taxon>Diptera</taxon>
        <taxon>Nematocera</taxon>
        <taxon>Chironomoidea</taxon>
        <taxon>Chironomidae</taxon>
        <taxon>Clunio</taxon>
    </lineage>
</organism>
<dbReference type="PANTHER" id="PTHR46102:SF2">
    <property type="entry name" value="AXIN"/>
    <property type="match status" value="1"/>
</dbReference>
<dbReference type="PANTHER" id="PTHR46102">
    <property type="entry name" value="AXIN"/>
    <property type="match status" value="1"/>
</dbReference>
<evidence type="ECO:0000256" key="2">
    <source>
        <dbReference type="ARBA" id="ARBA00022490"/>
    </source>
</evidence>
<dbReference type="SUPFAM" id="SSF48097">
    <property type="entry name" value="Regulator of G-protein signaling, RGS"/>
    <property type="match status" value="1"/>
</dbReference>
<keyword evidence="9" id="KW-1185">Reference proteome</keyword>
<dbReference type="GO" id="GO:0048468">
    <property type="term" value="P:cell development"/>
    <property type="evidence" value="ECO:0007669"/>
    <property type="project" value="TreeGrafter"/>
</dbReference>
<dbReference type="EMBL" id="CVRI01000050">
    <property type="protein sequence ID" value="CRK99467.1"/>
    <property type="molecule type" value="Genomic_DNA"/>
</dbReference>
<dbReference type="GO" id="GO:0060090">
    <property type="term" value="F:molecular adaptor activity"/>
    <property type="evidence" value="ECO:0007669"/>
    <property type="project" value="TreeGrafter"/>
</dbReference>
<feature type="region of interest" description="Disordered" evidence="5">
    <location>
        <begin position="1"/>
        <end position="30"/>
    </location>
</feature>
<feature type="region of interest" description="Disordered" evidence="5">
    <location>
        <begin position="230"/>
        <end position="255"/>
    </location>
</feature>
<dbReference type="Pfam" id="PF08833">
    <property type="entry name" value="Axin_b-cat_bind"/>
    <property type="match status" value="1"/>
</dbReference>
<evidence type="ECO:0000256" key="5">
    <source>
        <dbReference type="SAM" id="MobiDB-lite"/>
    </source>
</evidence>
<dbReference type="GO" id="GO:0019901">
    <property type="term" value="F:protein kinase binding"/>
    <property type="evidence" value="ECO:0007669"/>
    <property type="project" value="TreeGrafter"/>
</dbReference>
<dbReference type="OrthoDB" id="10007451at2759"/>
<feature type="compositionally biased region" description="Basic and acidic residues" evidence="5">
    <location>
        <begin position="20"/>
        <end position="29"/>
    </location>
</feature>
<dbReference type="InterPro" id="IPR044926">
    <property type="entry name" value="RGS_subdomain_2"/>
</dbReference>
<feature type="region of interest" description="Disordered" evidence="5">
    <location>
        <begin position="442"/>
        <end position="465"/>
    </location>
</feature>
<dbReference type="AlphaFoldDB" id="A0A1J1IGX5"/>
<evidence type="ECO:0000256" key="1">
    <source>
        <dbReference type="ARBA" id="ARBA00004496"/>
    </source>
</evidence>
<keyword evidence="3 4" id="KW-0879">Wnt signaling pathway</keyword>
<dbReference type="InterPro" id="IPR001158">
    <property type="entry name" value="DIX"/>
</dbReference>
<dbReference type="InterPro" id="IPR014936">
    <property type="entry name" value="Axin_b-cat-bd"/>
</dbReference>
<gene>
    <name evidence="8" type="primary">putative Axin</name>
    <name evidence="8" type="ORF">CLUMA_CG012685</name>
</gene>
<dbReference type="GO" id="GO:0005634">
    <property type="term" value="C:nucleus"/>
    <property type="evidence" value="ECO:0007669"/>
    <property type="project" value="TreeGrafter"/>
</dbReference>
<dbReference type="InterPro" id="IPR016137">
    <property type="entry name" value="RGS"/>
</dbReference>
<dbReference type="GO" id="GO:0031625">
    <property type="term" value="F:ubiquitin protein ligase binding"/>
    <property type="evidence" value="ECO:0007669"/>
    <property type="project" value="TreeGrafter"/>
</dbReference>
<dbReference type="Proteomes" id="UP000183832">
    <property type="component" value="Unassembled WGS sequence"/>
</dbReference>
<dbReference type="GO" id="GO:0030877">
    <property type="term" value="C:beta-catenin destruction complex"/>
    <property type="evidence" value="ECO:0007669"/>
    <property type="project" value="TreeGrafter"/>
</dbReference>
<feature type="domain" description="RGS" evidence="6">
    <location>
        <begin position="35"/>
        <end position="88"/>
    </location>
</feature>
<evidence type="ECO:0000259" key="6">
    <source>
        <dbReference type="PROSITE" id="PS50132"/>
    </source>
</evidence>
<dbReference type="GO" id="GO:0090090">
    <property type="term" value="P:negative regulation of canonical Wnt signaling pathway"/>
    <property type="evidence" value="ECO:0007669"/>
    <property type="project" value="InterPro"/>
</dbReference>
<dbReference type="GO" id="GO:0005886">
    <property type="term" value="C:plasma membrane"/>
    <property type="evidence" value="ECO:0007669"/>
    <property type="project" value="TreeGrafter"/>
</dbReference>
<dbReference type="GO" id="GO:0008013">
    <property type="term" value="F:beta-catenin binding"/>
    <property type="evidence" value="ECO:0007669"/>
    <property type="project" value="TreeGrafter"/>
</dbReference>
<dbReference type="STRING" id="568069.A0A1J1IGX5"/>
<accession>A0A1J1IGX5</accession>
<dbReference type="InterPro" id="IPR038207">
    <property type="entry name" value="DIX_dom_sf"/>
</dbReference>
<comment type="subcellular location">
    <subcellularLocation>
        <location evidence="1">Cytoplasm</location>
    </subcellularLocation>
</comment>
<evidence type="ECO:0000256" key="4">
    <source>
        <dbReference type="PROSITE-ProRule" id="PRU00069"/>
    </source>
</evidence>
<feature type="domain" description="DIX" evidence="7">
    <location>
        <begin position="535"/>
        <end position="618"/>
    </location>
</feature>
<dbReference type="GO" id="GO:0005737">
    <property type="term" value="C:cytoplasm"/>
    <property type="evidence" value="ECO:0007669"/>
    <property type="project" value="UniProtKB-SubCell"/>
</dbReference>
<dbReference type="InterPro" id="IPR043581">
    <property type="entry name" value="Axin-like"/>
</dbReference>
<dbReference type="GO" id="GO:0032436">
    <property type="term" value="P:positive regulation of proteasomal ubiquitin-dependent protein catabolic process"/>
    <property type="evidence" value="ECO:0007669"/>
    <property type="project" value="TreeGrafter"/>
</dbReference>
<evidence type="ECO:0000313" key="9">
    <source>
        <dbReference type="Proteomes" id="UP000183832"/>
    </source>
</evidence>
<dbReference type="Gene3D" id="2.40.240.130">
    <property type="match status" value="1"/>
</dbReference>
<dbReference type="Pfam" id="PF00615">
    <property type="entry name" value="RGS"/>
    <property type="match status" value="1"/>
</dbReference>
<dbReference type="InterPro" id="IPR029071">
    <property type="entry name" value="Ubiquitin-like_domsf"/>
</dbReference>
<feature type="region of interest" description="Disordered" evidence="5">
    <location>
        <begin position="481"/>
        <end position="500"/>
    </location>
</feature>
<dbReference type="Pfam" id="PF00778">
    <property type="entry name" value="DIX"/>
    <property type="match status" value="1"/>
</dbReference>
<dbReference type="PROSITE" id="PS50132">
    <property type="entry name" value="RGS"/>
    <property type="match status" value="1"/>
</dbReference>
<evidence type="ECO:0000313" key="8">
    <source>
        <dbReference type="EMBL" id="CRK99467.1"/>
    </source>
</evidence>
<dbReference type="Gene3D" id="1.10.167.10">
    <property type="entry name" value="Regulator of G-protein Signalling 4, domain 2"/>
    <property type="match status" value="1"/>
</dbReference>
<feature type="compositionally biased region" description="Pro residues" evidence="5">
    <location>
        <begin position="490"/>
        <end position="500"/>
    </location>
</feature>
<protein>
    <submittedName>
        <fullName evidence="8">CLUMA_CG012685, isoform A</fullName>
    </submittedName>
</protein>